<dbReference type="InterPro" id="IPR050194">
    <property type="entry name" value="Glycosyltransferase_grp1"/>
</dbReference>
<keyword evidence="2" id="KW-0328">Glycosyltransferase</keyword>
<accession>A0ABV8AVY2</accession>
<name>A0ABV8AVY2_9BACT</name>
<sequence>MNSKLLLLHPSLAPYRVDFFNFINSTFDSKFYFYYNNVLDQNFDQQYLTSQISFRQYFLNNGFRIFNRTIRFGVFPVISDYRPNIIICSEFGQVTLLAYIYYWISNKKFKLYTICDDSLANAVERKGLRLFVRNFLLKRIDGVIFASQEVCEWHRLNFVSNMKMLNFPIIHEDQAFRSKIRSSLDVANTYLTKYNLFGKKIILFTGRLVEVKNIFFLVKAFSKSNNDNSVLIIVGDGPLKQDLVTLVDDLKLVDKVLFMGRLEGKPLYAWYSIAHLFILPSTFERFGAVVNEALLGGCSVLCSNKAGAITLLNGLNGADFDPYNEIELISLINMFIINDFYDLHSTIQLRPSLMPFTFKEKIIKLLKDL</sequence>
<dbReference type="Proteomes" id="UP001595805">
    <property type="component" value="Unassembled WGS sequence"/>
</dbReference>
<dbReference type="Pfam" id="PF00534">
    <property type="entry name" value="Glycos_transf_1"/>
    <property type="match status" value="1"/>
</dbReference>
<gene>
    <name evidence="2" type="ORF">ACFOSV_12205</name>
</gene>
<evidence type="ECO:0000259" key="1">
    <source>
        <dbReference type="Pfam" id="PF00534"/>
    </source>
</evidence>
<dbReference type="PANTHER" id="PTHR45947">
    <property type="entry name" value="SULFOQUINOVOSYL TRANSFERASE SQD2"/>
    <property type="match status" value="1"/>
</dbReference>
<dbReference type="InterPro" id="IPR001296">
    <property type="entry name" value="Glyco_trans_1"/>
</dbReference>
<evidence type="ECO:0000313" key="3">
    <source>
        <dbReference type="Proteomes" id="UP001595805"/>
    </source>
</evidence>
<comment type="caution">
    <text evidence="2">The sequence shown here is derived from an EMBL/GenBank/DDBJ whole genome shotgun (WGS) entry which is preliminary data.</text>
</comment>
<dbReference type="PANTHER" id="PTHR45947:SF3">
    <property type="entry name" value="SULFOQUINOVOSYL TRANSFERASE SQD2"/>
    <property type="match status" value="1"/>
</dbReference>
<reference evidence="3" key="1">
    <citation type="journal article" date="2019" name="Int. J. Syst. Evol. Microbiol.">
        <title>The Global Catalogue of Microorganisms (GCM) 10K type strain sequencing project: providing services to taxonomists for standard genome sequencing and annotation.</title>
        <authorList>
            <consortium name="The Broad Institute Genomics Platform"/>
            <consortium name="The Broad Institute Genome Sequencing Center for Infectious Disease"/>
            <person name="Wu L."/>
            <person name="Ma J."/>
        </authorList>
    </citation>
    <scope>NUCLEOTIDE SEQUENCE [LARGE SCALE GENOMIC DNA]</scope>
    <source>
        <strain evidence="3">CCUG 60523</strain>
    </source>
</reference>
<organism evidence="2 3">
    <name type="scientific">Algoriphagus namhaensis</name>
    <dbReference type="NCBI Taxonomy" id="915353"/>
    <lineage>
        <taxon>Bacteria</taxon>
        <taxon>Pseudomonadati</taxon>
        <taxon>Bacteroidota</taxon>
        <taxon>Cytophagia</taxon>
        <taxon>Cytophagales</taxon>
        <taxon>Cyclobacteriaceae</taxon>
        <taxon>Algoriphagus</taxon>
    </lineage>
</organism>
<dbReference type="EMBL" id="JBHRZS010000007">
    <property type="protein sequence ID" value="MFC3880949.1"/>
    <property type="molecule type" value="Genomic_DNA"/>
</dbReference>
<evidence type="ECO:0000313" key="2">
    <source>
        <dbReference type="EMBL" id="MFC3880949.1"/>
    </source>
</evidence>
<dbReference type="GO" id="GO:0016757">
    <property type="term" value="F:glycosyltransferase activity"/>
    <property type="evidence" value="ECO:0007669"/>
    <property type="project" value="UniProtKB-KW"/>
</dbReference>
<keyword evidence="2" id="KW-0808">Transferase</keyword>
<dbReference type="RefSeq" id="WP_377906294.1">
    <property type="nucleotide sequence ID" value="NZ_JBHRZS010000007.1"/>
</dbReference>
<keyword evidence="3" id="KW-1185">Reference proteome</keyword>
<feature type="domain" description="Glycosyl transferase family 1" evidence="1">
    <location>
        <begin position="198"/>
        <end position="338"/>
    </location>
</feature>
<proteinExistence type="predicted"/>
<protein>
    <submittedName>
        <fullName evidence="2">Glycosyltransferase</fullName>
        <ecNumber evidence="2">2.4.-.-</ecNumber>
    </submittedName>
</protein>
<dbReference type="SUPFAM" id="SSF53756">
    <property type="entry name" value="UDP-Glycosyltransferase/glycogen phosphorylase"/>
    <property type="match status" value="1"/>
</dbReference>
<dbReference type="Gene3D" id="3.40.50.2000">
    <property type="entry name" value="Glycogen Phosphorylase B"/>
    <property type="match status" value="2"/>
</dbReference>
<dbReference type="EC" id="2.4.-.-" evidence="2"/>